<organism evidence="6 7">
    <name type="scientific">Agrocybe pediades</name>
    <dbReference type="NCBI Taxonomy" id="84607"/>
    <lineage>
        <taxon>Eukaryota</taxon>
        <taxon>Fungi</taxon>
        <taxon>Dikarya</taxon>
        <taxon>Basidiomycota</taxon>
        <taxon>Agaricomycotina</taxon>
        <taxon>Agaricomycetes</taxon>
        <taxon>Agaricomycetidae</taxon>
        <taxon>Agaricales</taxon>
        <taxon>Agaricineae</taxon>
        <taxon>Strophariaceae</taxon>
        <taxon>Agrocybe</taxon>
    </lineage>
</organism>
<accession>A0A8H4R6M0</accession>
<evidence type="ECO:0000256" key="1">
    <source>
        <dbReference type="ARBA" id="ARBA00022692"/>
    </source>
</evidence>
<keyword evidence="3 5" id="KW-0472">Membrane</keyword>
<dbReference type="PANTHER" id="PTHR28263">
    <property type="entry name" value="GOLGI TO ER TRAFFIC PROTEIN 2"/>
    <property type="match status" value="1"/>
</dbReference>
<protein>
    <submittedName>
        <fullName evidence="6">Uncharacterized protein</fullName>
    </submittedName>
</protein>
<evidence type="ECO:0000256" key="3">
    <source>
        <dbReference type="ARBA" id="ARBA00023136"/>
    </source>
</evidence>
<feature type="compositionally biased region" description="Polar residues" evidence="4">
    <location>
        <begin position="47"/>
        <end position="64"/>
    </location>
</feature>
<feature type="compositionally biased region" description="Polar residues" evidence="4">
    <location>
        <begin position="132"/>
        <end position="147"/>
    </location>
</feature>
<dbReference type="EMBL" id="JAACJL010000001">
    <property type="protein sequence ID" value="KAF4623328.1"/>
    <property type="molecule type" value="Genomic_DNA"/>
</dbReference>
<dbReference type="PANTHER" id="PTHR28263:SF1">
    <property type="entry name" value="GOLGI TO ER TRAFFIC PROTEIN 2"/>
    <property type="match status" value="1"/>
</dbReference>
<feature type="compositionally biased region" description="Basic and acidic residues" evidence="4">
    <location>
        <begin position="30"/>
        <end position="42"/>
    </location>
</feature>
<evidence type="ECO:0000256" key="5">
    <source>
        <dbReference type="SAM" id="Phobius"/>
    </source>
</evidence>
<evidence type="ECO:0000313" key="6">
    <source>
        <dbReference type="EMBL" id="KAF4623328.1"/>
    </source>
</evidence>
<dbReference type="AlphaFoldDB" id="A0A8H4R6M0"/>
<name>A0A8H4R6M0_9AGAR</name>
<feature type="transmembrane region" description="Helical" evidence="5">
    <location>
        <begin position="342"/>
        <end position="365"/>
    </location>
</feature>
<dbReference type="GO" id="GO:0006890">
    <property type="term" value="P:retrograde vesicle-mediated transport, Golgi to endoplasmic reticulum"/>
    <property type="evidence" value="ECO:0007669"/>
    <property type="project" value="TreeGrafter"/>
</dbReference>
<feature type="region of interest" description="Disordered" evidence="4">
    <location>
        <begin position="131"/>
        <end position="150"/>
    </location>
</feature>
<reference evidence="6 7" key="1">
    <citation type="submission" date="2019-12" db="EMBL/GenBank/DDBJ databases">
        <authorList>
            <person name="Floudas D."/>
            <person name="Bentzer J."/>
            <person name="Ahren D."/>
            <person name="Johansson T."/>
            <person name="Persson P."/>
            <person name="Tunlid A."/>
        </authorList>
    </citation>
    <scope>NUCLEOTIDE SEQUENCE [LARGE SCALE GENOMIC DNA]</scope>
    <source>
        <strain evidence="6 7">CBS 102.39</strain>
    </source>
</reference>
<proteinExistence type="predicted"/>
<dbReference type="Pfam" id="PF08690">
    <property type="entry name" value="GET2"/>
    <property type="match status" value="1"/>
</dbReference>
<dbReference type="InterPro" id="IPR028143">
    <property type="entry name" value="Get2/sif1"/>
</dbReference>
<keyword evidence="7" id="KW-1185">Reference proteome</keyword>
<keyword evidence="1 5" id="KW-0812">Transmembrane</keyword>
<evidence type="ECO:0000313" key="7">
    <source>
        <dbReference type="Proteomes" id="UP000521872"/>
    </source>
</evidence>
<dbReference type="Proteomes" id="UP000521872">
    <property type="component" value="Unassembled WGS sequence"/>
</dbReference>
<keyword evidence="2 5" id="KW-1133">Transmembrane helix</keyword>
<comment type="caution">
    <text evidence="6">The sequence shown here is derived from an EMBL/GenBank/DDBJ whole genome shotgun (WGS) entry which is preliminary data.</text>
</comment>
<evidence type="ECO:0000256" key="4">
    <source>
        <dbReference type="SAM" id="MobiDB-lite"/>
    </source>
</evidence>
<evidence type="ECO:0000256" key="2">
    <source>
        <dbReference type="ARBA" id="ARBA00022989"/>
    </source>
</evidence>
<feature type="compositionally biased region" description="Polar residues" evidence="4">
    <location>
        <begin position="86"/>
        <end position="98"/>
    </location>
</feature>
<feature type="transmembrane region" description="Helical" evidence="5">
    <location>
        <begin position="218"/>
        <end position="238"/>
    </location>
</feature>
<gene>
    <name evidence="6" type="ORF">D9613_001523</name>
</gene>
<sequence>MSAAARAEARRKAILSRGTDRLAKLTTSARGEDAPAYLHDDPPLASLPTSNKTSSFLGEESSNMPTPAGPSQSPSPSPQPAPATTNSNSRKGTTPSRNANIFENLASGNATDPSVWLPEQQQQFMQALMNASAGSFSESSRDSSTPPQSMPMDNPFAALMGPQMMMGAGGDGAGGNGMFPPMPFGPGMGMGMGMDGKFPPGMQQQQQQPKEKTKLQKLMPLLHLVAMWCLLAYFVLWAEPLAYTEGVTEELGVNAVGMWRRWANLGQKSSLLENTARRFVVQVVPFFWAFTTLQIVLHSMRIFSGFDSVQPPTLLAVALPHLPSPLPSLIINSMKYMQMGSLFLDDLSGLVVGIGFIIYFSGWLAQN</sequence>
<feature type="region of interest" description="Disordered" evidence="4">
    <location>
        <begin position="1"/>
        <end position="98"/>
    </location>
</feature>